<reference evidence="1" key="1">
    <citation type="submission" date="2018-02" db="EMBL/GenBank/DDBJ databases">
        <title>Rhizophora mucronata_Transcriptome.</title>
        <authorList>
            <person name="Meera S.P."/>
            <person name="Sreeshan A."/>
            <person name="Augustine A."/>
        </authorList>
    </citation>
    <scope>NUCLEOTIDE SEQUENCE</scope>
    <source>
        <tissue evidence="1">Leaf</tissue>
    </source>
</reference>
<accession>A0A2P2PNA5</accession>
<dbReference type="AlphaFoldDB" id="A0A2P2PNA5"/>
<organism evidence="1">
    <name type="scientific">Rhizophora mucronata</name>
    <name type="common">Asiatic mangrove</name>
    <dbReference type="NCBI Taxonomy" id="61149"/>
    <lineage>
        <taxon>Eukaryota</taxon>
        <taxon>Viridiplantae</taxon>
        <taxon>Streptophyta</taxon>
        <taxon>Embryophyta</taxon>
        <taxon>Tracheophyta</taxon>
        <taxon>Spermatophyta</taxon>
        <taxon>Magnoliopsida</taxon>
        <taxon>eudicotyledons</taxon>
        <taxon>Gunneridae</taxon>
        <taxon>Pentapetalae</taxon>
        <taxon>rosids</taxon>
        <taxon>fabids</taxon>
        <taxon>Malpighiales</taxon>
        <taxon>Rhizophoraceae</taxon>
        <taxon>Rhizophora</taxon>
    </lineage>
</organism>
<name>A0A2P2PNA5_RHIMU</name>
<protein>
    <submittedName>
        <fullName evidence="1">Uncharacterized protein</fullName>
    </submittedName>
</protein>
<dbReference type="EMBL" id="GGEC01075704">
    <property type="protein sequence ID" value="MBX56188.1"/>
    <property type="molecule type" value="Transcribed_RNA"/>
</dbReference>
<proteinExistence type="predicted"/>
<sequence>MVEVLLYTSIVCCSTTFRNTHHTKRCCECSIKVLCVMVLRARETKQLLVP</sequence>
<evidence type="ECO:0000313" key="1">
    <source>
        <dbReference type="EMBL" id="MBX56188.1"/>
    </source>
</evidence>